<evidence type="ECO:0000313" key="2">
    <source>
        <dbReference type="Proteomes" id="UP000054783"/>
    </source>
</evidence>
<protein>
    <submittedName>
        <fullName evidence="1">Uncharacterized protein</fullName>
    </submittedName>
</protein>
<dbReference type="OrthoDB" id="10356050at2759"/>
<proteinExistence type="predicted"/>
<evidence type="ECO:0000313" key="1">
    <source>
        <dbReference type="EMBL" id="KRY05781.1"/>
    </source>
</evidence>
<dbReference type="AlphaFoldDB" id="A0A0V0YZM1"/>
<accession>A0A0V0YZM1</accession>
<dbReference type="EMBL" id="JYDQ01001113">
    <property type="protein sequence ID" value="KRY05781.1"/>
    <property type="molecule type" value="Genomic_DNA"/>
</dbReference>
<feature type="non-terminal residue" evidence="1">
    <location>
        <position position="69"/>
    </location>
</feature>
<comment type="caution">
    <text evidence="1">The sequence shown here is derived from an EMBL/GenBank/DDBJ whole genome shotgun (WGS) entry which is preliminary data.</text>
</comment>
<feature type="non-terminal residue" evidence="1">
    <location>
        <position position="1"/>
    </location>
</feature>
<name>A0A0V0YZM1_9BILA</name>
<keyword evidence="2" id="KW-1185">Reference proteome</keyword>
<organism evidence="1 2">
    <name type="scientific">Trichinella patagoniensis</name>
    <dbReference type="NCBI Taxonomy" id="990121"/>
    <lineage>
        <taxon>Eukaryota</taxon>
        <taxon>Metazoa</taxon>
        <taxon>Ecdysozoa</taxon>
        <taxon>Nematoda</taxon>
        <taxon>Enoplea</taxon>
        <taxon>Dorylaimia</taxon>
        <taxon>Trichinellida</taxon>
        <taxon>Trichinellidae</taxon>
        <taxon>Trichinella</taxon>
    </lineage>
</organism>
<reference evidence="1 2" key="1">
    <citation type="submission" date="2015-01" db="EMBL/GenBank/DDBJ databases">
        <title>Evolution of Trichinella species and genotypes.</title>
        <authorList>
            <person name="Korhonen P.K."/>
            <person name="Edoardo P."/>
            <person name="Giuseppe L.R."/>
            <person name="Gasser R.B."/>
        </authorList>
    </citation>
    <scope>NUCLEOTIDE SEQUENCE [LARGE SCALE GENOMIC DNA]</scope>
    <source>
        <strain evidence="1">ISS2496</strain>
    </source>
</reference>
<gene>
    <name evidence="1" type="ORF">T12_8680</name>
</gene>
<sequence>LLNFQIEQCISSVHIVSLHRLEFILSKRFQCTKTGFQRCAMQMTIAIKDMNNEEKSESVMDTKQSADGT</sequence>
<dbReference type="Proteomes" id="UP000054783">
    <property type="component" value="Unassembled WGS sequence"/>
</dbReference>